<comment type="cofactor">
    <cofactor evidence="1 8">
        <name>heme</name>
        <dbReference type="ChEBI" id="CHEBI:30413"/>
    </cofactor>
</comment>
<dbReference type="InterPro" id="IPR002974">
    <property type="entry name" value="Cyt_P450_E_CYP52_ascomycetes"/>
</dbReference>
<evidence type="ECO:0000256" key="3">
    <source>
        <dbReference type="ARBA" id="ARBA00022617"/>
    </source>
</evidence>
<dbReference type="PRINTS" id="PR01239">
    <property type="entry name" value="EP450IICYP52"/>
</dbReference>
<feature type="binding site" description="axial binding residue" evidence="8">
    <location>
        <position position="448"/>
    </location>
    <ligand>
        <name>heme</name>
        <dbReference type="ChEBI" id="CHEBI:30413"/>
    </ligand>
    <ligandPart>
        <name>Fe</name>
        <dbReference type="ChEBI" id="CHEBI:18248"/>
    </ligandPart>
</feature>
<dbReference type="InterPro" id="IPR002402">
    <property type="entry name" value="Cyt_P450_E_grp-II"/>
</dbReference>
<dbReference type="GO" id="GO:0005506">
    <property type="term" value="F:iron ion binding"/>
    <property type="evidence" value="ECO:0007669"/>
    <property type="project" value="InterPro"/>
</dbReference>
<comment type="similarity">
    <text evidence="2 9">Belongs to the cytochrome P450 family.</text>
</comment>
<dbReference type="InterPro" id="IPR017972">
    <property type="entry name" value="Cyt_P450_CS"/>
</dbReference>
<evidence type="ECO:0000256" key="4">
    <source>
        <dbReference type="ARBA" id="ARBA00022723"/>
    </source>
</evidence>
<dbReference type="Gene3D" id="1.10.630.10">
    <property type="entry name" value="Cytochrome P450"/>
    <property type="match status" value="1"/>
</dbReference>
<evidence type="ECO:0000313" key="10">
    <source>
        <dbReference type="EMBL" id="KJX94839.1"/>
    </source>
</evidence>
<evidence type="ECO:0000256" key="1">
    <source>
        <dbReference type="ARBA" id="ARBA00001971"/>
    </source>
</evidence>
<dbReference type="Proteomes" id="UP000033647">
    <property type="component" value="Unassembled WGS sequence"/>
</dbReference>
<keyword evidence="5 9" id="KW-0560">Oxidoreductase</keyword>
<dbReference type="InterPro" id="IPR001128">
    <property type="entry name" value="Cyt_P450"/>
</dbReference>
<dbReference type="SUPFAM" id="SSF48264">
    <property type="entry name" value="Cytochrome P450"/>
    <property type="match status" value="1"/>
</dbReference>
<evidence type="ECO:0000256" key="8">
    <source>
        <dbReference type="PIRSR" id="PIRSR602402-1"/>
    </source>
</evidence>
<keyword evidence="3 8" id="KW-0349">Heme</keyword>
<name>A0A0F4GBX0_9PEZI</name>
<evidence type="ECO:0000256" key="2">
    <source>
        <dbReference type="ARBA" id="ARBA00010617"/>
    </source>
</evidence>
<evidence type="ECO:0000256" key="9">
    <source>
        <dbReference type="RuleBase" id="RU000461"/>
    </source>
</evidence>
<dbReference type="GO" id="GO:0020037">
    <property type="term" value="F:heme binding"/>
    <property type="evidence" value="ECO:0007669"/>
    <property type="project" value="InterPro"/>
</dbReference>
<evidence type="ECO:0000256" key="7">
    <source>
        <dbReference type="ARBA" id="ARBA00023033"/>
    </source>
</evidence>
<keyword evidence="7 9" id="KW-0503">Monooxygenase</keyword>
<evidence type="ECO:0000256" key="5">
    <source>
        <dbReference type="ARBA" id="ARBA00023002"/>
    </source>
</evidence>
<dbReference type="AlphaFoldDB" id="A0A0F4GBX0"/>
<gene>
    <name evidence="10" type="ORF">TI39_contig4155g00004</name>
</gene>
<keyword evidence="6 8" id="KW-0408">Iron</keyword>
<dbReference type="PANTHER" id="PTHR24287">
    <property type="entry name" value="P450, PUTATIVE (EUROFUNG)-RELATED"/>
    <property type="match status" value="1"/>
</dbReference>
<dbReference type="Pfam" id="PF00067">
    <property type="entry name" value="p450"/>
    <property type="match status" value="1"/>
</dbReference>
<keyword evidence="4 8" id="KW-0479">Metal-binding</keyword>
<reference evidence="10 11" key="1">
    <citation type="submission" date="2015-03" db="EMBL/GenBank/DDBJ databases">
        <title>RNA-seq based gene annotation and comparative genomics of four Zymoseptoria species reveal species-specific pathogenicity related genes and transposable element activity.</title>
        <authorList>
            <person name="Grandaubert J."/>
            <person name="Bhattacharyya A."/>
            <person name="Stukenbrock E.H."/>
        </authorList>
    </citation>
    <scope>NUCLEOTIDE SEQUENCE [LARGE SCALE GENOMIC DNA]</scope>
    <source>
        <strain evidence="10 11">Zb18110</strain>
    </source>
</reference>
<sequence length="501" mass="56772">MAPHTTLLLCTTLALLGYATWVHFRYRLDCRQFARAHGCKPTPKSYGTSIILGLDTLPDLIRAIRKHRLLDFGCEIFERYGHTFSATELGRHHIVTIDPENIKTVLSLQFKDYAVGYRLDAFRPLLGESIFDTDGEAWARSRALIRPSFARDQIADLASLESLFQDLLALLPWDGKTVVDLQPLFYRYTLDSACDFLFGRSAGTLRGEHSGTDFESAFEYAKQAMLMRGTIGRLSMLYRDRKAEKAYRTCRDFAGQFVDEAIRKASGSGTTAEHDSSKRIFSHELAVRTTSRKVVLDECMSLLLAGRDTTASLLGNLFFMLAKNPAIWDKVREEVAFLDGRHPSYDELRQLSFVQRCVNESLRLHPVIPRNERQAVRHTVLPNGGGIDGRSPVFVAKGRVVAWNVHAMHRRKDIYGPDADEFRPERWEDEELRPQWAYLPFNGGPRICIGQQYALTEAGYVLVRMAQEFSVLKSEDDGLWVESLAITVFPRNGVKLSLTPA</sequence>
<evidence type="ECO:0000313" key="11">
    <source>
        <dbReference type="Proteomes" id="UP000033647"/>
    </source>
</evidence>
<accession>A0A0F4GBX0</accession>
<organism evidence="10 11">
    <name type="scientific">Zymoseptoria brevis</name>
    <dbReference type="NCBI Taxonomy" id="1047168"/>
    <lineage>
        <taxon>Eukaryota</taxon>
        <taxon>Fungi</taxon>
        <taxon>Dikarya</taxon>
        <taxon>Ascomycota</taxon>
        <taxon>Pezizomycotina</taxon>
        <taxon>Dothideomycetes</taxon>
        <taxon>Dothideomycetidae</taxon>
        <taxon>Mycosphaerellales</taxon>
        <taxon>Mycosphaerellaceae</taxon>
        <taxon>Zymoseptoria</taxon>
    </lineage>
</organism>
<proteinExistence type="inferred from homology"/>
<evidence type="ECO:0000256" key="6">
    <source>
        <dbReference type="ARBA" id="ARBA00023004"/>
    </source>
</evidence>
<dbReference type="InterPro" id="IPR047146">
    <property type="entry name" value="Cyt_P450_E_CYP52_fungi"/>
</dbReference>
<dbReference type="PROSITE" id="PS00086">
    <property type="entry name" value="CYTOCHROME_P450"/>
    <property type="match status" value="1"/>
</dbReference>
<dbReference type="STRING" id="1047168.A0A0F4GBX0"/>
<keyword evidence="11" id="KW-1185">Reference proteome</keyword>
<dbReference type="GO" id="GO:0016712">
    <property type="term" value="F:oxidoreductase activity, acting on paired donors, with incorporation or reduction of molecular oxygen, reduced flavin or flavoprotein as one donor, and incorporation of one atom of oxygen"/>
    <property type="evidence" value="ECO:0007669"/>
    <property type="project" value="InterPro"/>
</dbReference>
<protein>
    <submittedName>
        <fullName evidence="10">Cytochrome p450 alkane like protein</fullName>
    </submittedName>
</protein>
<dbReference type="InterPro" id="IPR036396">
    <property type="entry name" value="Cyt_P450_sf"/>
</dbReference>
<comment type="caution">
    <text evidence="10">The sequence shown here is derived from an EMBL/GenBank/DDBJ whole genome shotgun (WGS) entry which is preliminary data.</text>
</comment>
<dbReference type="PRINTS" id="PR00464">
    <property type="entry name" value="EP450II"/>
</dbReference>
<dbReference type="PRINTS" id="PR00385">
    <property type="entry name" value="P450"/>
</dbReference>
<dbReference type="OrthoDB" id="1470350at2759"/>
<dbReference type="CDD" id="cd11063">
    <property type="entry name" value="CYP52"/>
    <property type="match status" value="1"/>
</dbReference>
<dbReference type="PANTHER" id="PTHR24287:SF17">
    <property type="entry name" value="P450, PUTATIVE (EUROFUNG)-RELATED"/>
    <property type="match status" value="1"/>
</dbReference>
<dbReference type="EMBL" id="LAFY01004114">
    <property type="protein sequence ID" value="KJX94839.1"/>
    <property type="molecule type" value="Genomic_DNA"/>
</dbReference>